<keyword evidence="2" id="KW-1185">Reference proteome</keyword>
<dbReference type="EMBL" id="NJHN03000123">
    <property type="protein sequence ID" value="KAH9413115.1"/>
    <property type="molecule type" value="Genomic_DNA"/>
</dbReference>
<dbReference type="Proteomes" id="UP000887458">
    <property type="component" value="Unassembled WGS sequence"/>
</dbReference>
<protein>
    <submittedName>
        <fullName evidence="1">Uncharacterized protein</fullName>
    </submittedName>
</protein>
<proteinExistence type="predicted"/>
<sequence length="33" mass="3681">AKHSSYPRKQLLLDLGCLGYNAFGLSKKTSKQQ</sequence>
<evidence type="ECO:0000313" key="1">
    <source>
        <dbReference type="EMBL" id="KAH9413115.1"/>
    </source>
</evidence>
<name>A0ABQ8ISS7_DERPT</name>
<comment type="caution">
    <text evidence="1">The sequence shown here is derived from an EMBL/GenBank/DDBJ whole genome shotgun (WGS) entry which is preliminary data.</text>
</comment>
<gene>
    <name evidence="1" type="ORF">DERP_006801</name>
</gene>
<accession>A0ABQ8ISS7</accession>
<feature type="non-terminal residue" evidence="1">
    <location>
        <position position="1"/>
    </location>
</feature>
<organism evidence="1 2">
    <name type="scientific">Dermatophagoides pteronyssinus</name>
    <name type="common">European house dust mite</name>
    <dbReference type="NCBI Taxonomy" id="6956"/>
    <lineage>
        <taxon>Eukaryota</taxon>
        <taxon>Metazoa</taxon>
        <taxon>Ecdysozoa</taxon>
        <taxon>Arthropoda</taxon>
        <taxon>Chelicerata</taxon>
        <taxon>Arachnida</taxon>
        <taxon>Acari</taxon>
        <taxon>Acariformes</taxon>
        <taxon>Sarcoptiformes</taxon>
        <taxon>Astigmata</taxon>
        <taxon>Psoroptidia</taxon>
        <taxon>Analgoidea</taxon>
        <taxon>Pyroglyphidae</taxon>
        <taxon>Dermatophagoidinae</taxon>
        <taxon>Dermatophagoides</taxon>
    </lineage>
</organism>
<evidence type="ECO:0000313" key="2">
    <source>
        <dbReference type="Proteomes" id="UP000887458"/>
    </source>
</evidence>
<reference evidence="1 2" key="1">
    <citation type="journal article" date="2018" name="J. Allergy Clin. Immunol.">
        <title>High-quality assembly of Dermatophagoides pteronyssinus genome and transcriptome reveals a wide range of novel allergens.</title>
        <authorList>
            <person name="Liu X.Y."/>
            <person name="Yang K.Y."/>
            <person name="Wang M.Q."/>
            <person name="Kwok J.S."/>
            <person name="Zeng X."/>
            <person name="Yang Z."/>
            <person name="Xiao X.J."/>
            <person name="Lau C.P."/>
            <person name="Li Y."/>
            <person name="Huang Z.M."/>
            <person name="Ba J.G."/>
            <person name="Yim A.K."/>
            <person name="Ouyang C.Y."/>
            <person name="Ngai S.M."/>
            <person name="Chan T.F."/>
            <person name="Leung E.L."/>
            <person name="Liu L."/>
            <person name="Liu Z.G."/>
            <person name="Tsui S.K."/>
        </authorList>
    </citation>
    <scope>NUCLEOTIDE SEQUENCE [LARGE SCALE GENOMIC DNA]</scope>
    <source>
        <strain evidence="1">Derp</strain>
    </source>
</reference>
<reference evidence="1 2" key="2">
    <citation type="journal article" date="2022" name="Mol. Biol. Evol.">
        <title>Comparative Genomics Reveals Insights into the Divergent Evolution of Astigmatic Mites and Household Pest Adaptations.</title>
        <authorList>
            <person name="Xiong Q."/>
            <person name="Wan A.T."/>
            <person name="Liu X."/>
            <person name="Fung C.S."/>
            <person name="Xiao X."/>
            <person name="Malainual N."/>
            <person name="Hou J."/>
            <person name="Wang L."/>
            <person name="Wang M."/>
            <person name="Yang K.Y."/>
            <person name="Cui Y."/>
            <person name="Leung E.L."/>
            <person name="Nong W."/>
            <person name="Shin S.K."/>
            <person name="Au S.W."/>
            <person name="Jeong K.Y."/>
            <person name="Chew F.T."/>
            <person name="Hui J.H."/>
            <person name="Leung T.F."/>
            <person name="Tungtrongchitr A."/>
            <person name="Zhong N."/>
            <person name="Liu Z."/>
            <person name="Tsui S.K."/>
        </authorList>
    </citation>
    <scope>NUCLEOTIDE SEQUENCE [LARGE SCALE GENOMIC DNA]</scope>
    <source>
        <strain evidence="1">Derp</strain>
    </source>
</reference>